<dbReference type="SUPFAM" id="SSF54285">
    <property type="entry name" value="MoaD/ThiS"/>
    <property type="match status" value="1"/>
</dbReference>
<dbReference type="InterPro" id="IPR016155">
    <property type="entry name" value="Mopterin_synth/thiamin_S_b"/>
</dbReference>
<comment type="caution">
    <text evidence="1">The sequence shown here is derived from an EMBL/GenBank/DDBJ whole genome shotgun (WGS) entry which is preliminary data.</text>
</comment>
<protein>
    <submittedName>
        <fullName evidence="1">MoaD/ThiS family protein</fullName>
    </submittedName>
</protein>
<gene>
    <name evidence="1" type="ORF">FRY74_00895</name>
</gene>
<dbReference type="AlphaFoldDB" id="A0A5C6RZH4"/>
<dbReference type="Proteomes" id="UP000321721">
    <property type="component" value="Unassembled WGS sequence"/>
</dbReference>
<dbReference type="InterPro" id="IPR012675">
    <property type="entry name" value="Beta-grasp_dom_sf"/>
</dbReference>
<reference evidence="1 2" key="1">
    <citation type="submission" date="2019-08" db="EMBL/GenBank/DDBJ databases">
        <title>Genome of Vicingus serpentipes NCIMB 15042.</title>
        <authorList>
            <person name="Bowman J.P."/>
        </authorList>
    </citation>
    <scope>NUCLEOTIDE SEQUENCE [LARGE SCALE GENOMIC DNA]</scope>
    <source>
        <strain evidence="1 2">NCIMB 15042</strain>
    </source>
</reference>
<sequence length="81" mass="9134">MKKMILKLKYFGMIAEALSKEAEEIELNITSIQELKDYLVNQNSVLDKLNFKIAVNHKLVDLDSKLNNNDEVALLPPFAGG</sequence>
<keyword evidence="2" id="KW-1185">Reference proteome</keyword>
<organism evidence="1 2">
    <name type="scientific">Vicingus serpentipes</name>
    <dbReference type="NCBI Taxonomy" id="1926625"/>
    <lineage>
        <taxon>Bacteria</taxon>
        <taxon>Pseudomonadati</taxon>
        <taxon>Bacteroidota</taxon>
        <taxon>Flavobacteriia</taxon>
        <taxon>Flavobacteriales</taxon>
        <taxon>Vicingaceae</taxon>
        <taxon>Vicingus</taxon>
    </lineage>
</organism>
<dbReference type="Gene3D" id="3.10.20.30">
    <property type="match status" value="1"/>
</dbReference>
<name>A0A5C6RZH4_9FLAO</name>
<dbReference type="EMBL" id="VOOS01000001">
    <property type="protein sequence ID" value="TXB66772.1"/>
    <property type="molecule type" value="Genomic_DNA"/>
</dbReference>
<dbReference type="CDD" id="cd00754">
    <property type="entry name" value="Ubl_MoaD"/>
    <property type="match status" value="1"/>
</dbReference>
<dbReference type="InterPro" id="IPR003749">
    <property type="entry name" value="ThiS/MoaD-like"/>
</dbReference>
<dbReference type="OrthoDB" id="1191081at2"/>
<evidence type="ECO:0000313" key="1">
    <source>
        <dbReference type="EMBL" id="TXB66772.1"/>
    </source>
</evidence>
<evidence type="ECO:0000313" key="2">
    <source>
        <dbReference type="Proteomes" id="UP000321721"/>
    </source>
</evidence>
<proteinExistence type="predicted"/>
<accession>A0A5C6RZH4</accession>
<dbReference type="Pfam" id="PF02597">
    <property type="entry name" value="ThiS"/>
    <property type="match status" value="1"/>
</dbReference>